<accession>F8PSL1</accession>
<protein>
    <submittedName>
        <fullName evidence="1">Uncharacterized protein</fullName>
    </submittedName>
</protein>
<dbReference type="InParanoid" id="F8PSL1"/>
<evidence type="ECO:0000313" key="2">
    <source>
        <dbReference type="Proteomes" id="UP000008063"/>
    </source>
</evidence>
<dbReference type="Proteomes" id="UP000008063">
    <property type="component" value="Unassembled WGS sequence"/>
</dbReference>
<dbReference type="HOGENOM" id="CLU_2962310_0_0_1"/>
<keyword evidence="2" id="KW-1185">Reference proteome</keyword>
<sequence>MRRSIRTTSRIIIKVRRMSVVRSALELRQRFRCKKHITYGVRHMASTIPSCNRIRASAI</sequence>
<dbReference type="EMBL" id="GL945478">
    <property type="protein sequence ID" value="EGO00770.1"/>
    <property type="molecule type" value="Genomic_DNA"/>
</dbReference>
<dbReference type="AlphaFoldDB" id="F8PSL1"/>
<gene>
    <name evidence="1" type="ORF">SERLA73DRAFT_178699</name>
</gene>
<proteinExistence type="predicted"/>
<name>F8PSL1_SERL3</name>
<organism evidence="2">
    <name type="scientific">Serpula lacrymans var. lacrymans (strain S7.3)</name>
    <name type="common">Dry rot fungus</name>
    <dbReference type="NCBI Taxonomy" id="936435"/>
    <lineage>
        <taxon>Eukaryota</taxon>
        <taxon>Fungi</taxon>
        <taxon>Dikarya</taxon>
        <taxon>Basidiomycota</taxon>
        <taxon>Agaricomycotina</taxon>
        <taxon>Agaricomycetes</taxon>
        <taxon>Agaricomycetidae</taxon>
        <taxon>Boletales</taxon>
        <taxon>Coniophorineae</taxon>
        <taxon>Serpulaceae</taxon>
        <taxon>Serpula</taxon>
    </lineage>
</organism>
<evidence type="ECO:0000313" key="1">
    <source>
        <dbReference type="EMBL" id="EGO00770.1"/>
    </source>
</evidence>
<reference evidence="2" key="1">
    <citation type="journal article" date="2011" name="Science">
        <title>The plant cell wall-decomposing machinery underlies the functional diversity of forest fungi.</title>
        <authorList>
            <person name="Eastwood D.C."/>
            <person name="Floudas D."/>
            <person name="Binder M."/>
            <person name="Majcherczyk A."/>
            <person name="Schneider P."/>
            <person name="Aerts A."/>
            <person name="Asiegbu F.O."/>
            <person name="Baker S.E."/>
            <person name="Barry K."/>
            <person name="Bendiksby M."/>
            <person name="Blumentritt M."/>
            <person name="Coutinho P.M."/>
            <person name="Cullen D."/>
            <person name="de Vries R.P."/>
            <person name="Gathman A."/>
            <person name="Goodell B."/>
            <person name="Henrissat B."/>
            <person name="Ihrmark K."/>
            <person name="Kauserud H."/>
            <person name="Kohler A."/>
            <person name="LaButti K."/>
            <person name="Lapidus A."/>
            <person name="Lavin J.L."/>
            <person name="Lee Y.-H."/>
            <person name="Lindquist E."/>
            <person name="Lilly W."/>
            <person name="Lucas S."/>
            <person name="Morin E."/>
            <person name="Murat C."/>
            <person name="Oguiza J.A."/>
            <person name="Park J."/>
            <person name="Pisabarro A.G."/>
            <person name="Riley R."/>
            <person name="Rosling A."/>
            <person name="Salamov A."/>
            <person name="Schmidt O."/>
            <person name="Schmutz J."/>
            <person name="Skrede I."/>
            <person name="Stenlid J."/>
            <person name="Wiebenga A."/>
            <person name="Xie X."/>
            <person name="Kuees U."/>
            <person name="Hibbett D.S."/>
            <person name="Hoffmeister D."/>
            <person name="Hoegberg N."/>
            <person name="Martin F."/>
            <person name="Grigoriev I.V."/>
            <person name="Watkinson S.C."/>
        </authorList>
    </citation>
    <scope>NUCLEOTIDE SEQUENCE [LARGE SCALE GENOMIC DNA]</scope>
    <source>
        <strain evidence="2">strain S7.3</strain>
    </source>
</reference>